<dbReference type="Gene3D" id="3.30.565.10">
    <property type="entry name" value="Histidine kinase-like ATPase, C-terminal domain"/>
    <property type="match status" value="1"/>
</dbReference>
<comment type="caution">
    <text evidence="13">Lacks conserved residue(s) required for the propagation of feature annotation.</text>
</comment>
<evidence type="ECO:0000256" key="1">
    <source>
        <dbReference type="ARBA" id="ARBA00000085"/>
    </source>
</evidence>
<evidence type="ECO:0000259" key="15">
    <source>
        <dbReference type="PROSITE" id="PS50109"/>
    </source>
</evidence>
<dbReference type="GO" id="GO:0009736">
    <property type="term" value="P:cytokinin-activated signaling pathway"/>
    <property type="evidence" value="ECO:0007669"/>
    <property type="project" value="UniProtKB-KW"/>
</dbReference>
<evidence type="ECO:0000256" key="13">
    <source>
        <dbReference type="PROSITE-ProRule" id="PRU00169"/>
    </source>
</evidence>
<gene>
    <name evidence="18" type="ORF">ZIOFF_014449</name>
</gene>
<keyword evidence="5 13" id="KW-0597">Phosphoprotein</keyword>
<reference evidence="18 19" key="1">
    <citation type="submission" date="2020-08" db="EMBL/GenBank/DDBJ databases">
        <title>Plant Genome Project.</title>
        <authorList>
            <person name="Zhang R.-G."/>
        </authorList>
    </citation>
    <scope>NUCLEOTIDE SEQUENCE [LARGE SCALE GENOMIC DNA]</scope>
    <source>
        <tissue evidence="18">Rhizome</tissue>
    </source>
</reference>
<dbReference type="Pfam" id="PF03924">
    <property type="entry name" value="CHASE"/>
    <property type="match status" value="1"/>
</dbReference>
<dbReference type="CDD" id="cd17546">
    <property type="entry name" value="REC_hyHK_CKI1_RcsC-like"/>
    <property type="match status" value="1"/>
</dbReference>
<dbReference type="Gene3D" id="1.10.287.130">
    <property type="match status" value="1"/>
</dbReference>
<dbReference type="SMART" id="SM00388">
    <property type="entry name" value="HisKA"/>
    <property type="match status" value="1"/>
</dbReference>
<keyword evidence="12 14" id="KW-0472">Membrane</keyword>
<keyword evidence="7 14" id="KW-0812">Transmembrane</keyword>
<proteinExistence type="predicted"/>
<dbReference type="InterPro" id="IPR006189">
    <property type="entry name" value="CHASE_dom"/>
</dbReference>
<dbReference type="Gene3D" id="3.40.50.2300">
    <property type="match status" value="1"/>
</dbReference>
<dbReference type="PROSITE" id="PS50110">
    <property type="entry name" value="RESPONSE_REGULATORY"/>
    <property type="match status" value="2"/>
</dbReference>
<evidence type="ECO:0000313" key="18">
    <source>
        <dbReference type="EMBL" id="KAG6524537.1"/>
    </source>
</evidence>
<name>A0A8J5LLN6_ZINOF</name>
<evidence type="ECO:0000256" key="3">
    <source>
        <dbReference type="ARBA" id="ARBA00004127"/>
    </source>
</evidence>
<dbReference type="Pfam" id="PF02518">
    <property type="entry name" value="HATPase_c"/>
    <property type="match status" value="1"/>
</dbReference>
<comment type="subcellular location">
    <subcellularLocation>
        <location evidence="3">Endomembrane system</location>
        <topology evidence="3">Multi-pass membrane protein</topology>
    </subcellularLocation>
</comment>
<keyword evidence="11" id="KW-0902">Two-component regulatory system</keyword>
<keyword evidence="10 14" id="KW-1133">Transmembrane helix</keyword>
<evidence type="ECO:0000256" key="9">
    <source>
        <dbReference type="ARBA" id="ARBA00022864"/>
    </source>
</evidence>
<dbReference type="Pfam" id="PF00072">
    <property type="entry name" value="Response_reg"/>
    <property type="match status" value="1"/>
</dbReference>
<feature type="domain" description="Response regulatory" evidence="16">
    <location>
        <begin position="781"/>
        <end position="904"/>
    </location>
</feature>
<feature type="domain" description="CHASE" evidence="17">
    <location>
        <begin position="188"/>
        <end position="400"/>
    </location>
</feature>
<comment type="catalytic activity">
    <reaction evidence="1">
        <text>ATP + protein L-histidine = ADP + protein N-phospho-L-histidine.</text>
        <dbReference type="EC" id="2.7.13.3"/>
    </reaction>
</comment>
<keyword evidence="8" id="KW-0418">Kinase</keyword>
<dbReference type="FunFam" id="3.30.450.350:FF:000001">
    <property type="entry name" value="Histidine kinase 4"/>
    <property type="match status" value="1"/>
</dbReference>
<dbReference type="EMBL" id="JACMSC010000004">
    <property type="protein sequence ID" value="KAG6524537.1"/>
    <property type="molecule type" value="Genomic_DNA"/>
</dbReference>
<dbReference type="Pfam" id="PF00512">
    <property type="entry name" value="HisKA"/>
    <property type="match status" value="1"/>
</dbReference>
<dbReference type="SMART" id="SM00448">
    <property type="entry name" value="REC"/>
    <property type="match status" value="1"/>
</dbReference>
<dbReference type="PANTHER" id="PTHR43719">
    <property type="entry name" value="TWO-COMPONENT HISTIDINE KINASE"/>
    <property type="match status" value="1"/>
</dbReference>
<dbReference type="InterPro" id="IPR004358">
    <property type="entry name" value="Sig_transdc_His_kin-like_C"/>
</dbReference>
<sequence length="1069" mass="119711">MARFQFPGSSPNPLTRRLTIENWETEGVEGDKTTIKKLVFDSVVASIVEGCLEYLLAINALHLTKRVLFLAAPLLFFTSSYKLEQKQDRERRDCLLASGLMGLEMALGAGKSWWRNQNVIMATWMMLTVGICISFHYHMRTESMRKAEEMLTSMCEERARMLMEQFAVSVNQVHALAILVSTFHYQKEPSALDQETFAEYTTRTAFERRYLNGVTYARRVIHADRELFENQQGWTIKTMELKPSLIQDEHAAVIYPQETVSHIETLDMMSGEEYRGNILRARATGKAVLTRPFRLLKSNHLGVVLTFPVYFSDLPADTTAEERVKETSGYIGGAFDVESLVENLLHQLAGSQEIVVNIYDITNSCEPLVLYGVHPPDGHMSSLHISMLDFGDPFRKHQMNCRYRKMPPVSLLSITTPTGIFVIFMLVGYIGYAAWSHYDNVNEDFQKMEELKSKAEAADVAKSQFLATVMHEIRTPMNGVLGMLNMLLDTELNITQKDCAQTAQICGRALIAIINEVLDCAKIKEGKLEIEFVPFDLRSVLDDAVSLFSVKSREKGIELAVYVSDRVPTILVGDPRRFKQIVTNLIGNSVKFTKRGHIFVQVHLVEDVKILDTERENGLNGYANEANITSVNAVFNTLSGLEVVDSRNTKCLGLQLCDGESLPGTIEKGSAPECVTDQVNLMVSVEDTGVGIPTCAQDRVFTPFMQANSSTSRNYGGAGIGLCISKCLVELMSGNISFSSKPHVGSTFTFTVVFQRQHRGAGADRERSLSEVLPTCFRGMRVIVVDRQPVRSTITKYHLQRLSMITEDARTINEALYRYLISSHRGKLPCILFIEKDSWDPKVNIHIQNDLLKWKQAISVHDLPKVVLLSTIESDKTKAWPHVDTVIVKPLRASTMATCFQQMLGIGRVKNKDTLNSSSFLHGLLDGKNILIVDDNKVNLRVAAAALEKYGAKVECVESGKSALSLLQPPHKFHACFMDIQMPEMDGFQATQEIRRMESSVASEEAHIEGPIKVKWRIPILAMTADVIQVTYEQCVKCDMDGYVSKPFEEAQLCNVVAKFLASQPIPGS</sequence>
<dbReference type="PROSITE" id="PS50109">
    <property type="entry name" value="HIS_KIN"/>
    <property type="match status" value="1"/>
</dbReference>
<feature type="modified residue" description="4-aspartylphosphate" evidence="13">
    <location>
        <position position="979"/>
    </location>
</feature>
<dbReference type="GO" id="GO:0019955">
    <property type="term" value="F:cytokine binding"/>
    <property type="evidence" value="ECO:0007669"/>
    <property type="project" value="UniProtKB-ARBA"/>
</dbReference>
<evidence type="ECO:0000256" key="14">
    <source>
        <dbReference type="SAM" id="Phobius"/>
    </source>
</evidence>
<evidence type="ECO:0000313" key="19">
    <source>
        <dbReference type="Proteomes" id="UP000734854"/>
    </source>
</evidence>
<dbReference type="SUPFAM" id="SSF47384">
    <property type="entry name" value="Homodimeric domain of signal transducing histidine kinase"/>
    <property type="match status" value="1"/>
</dbReference>
<organism evidence="18 19">
    <name type="scientific">Zingiber officinale</name>
    <name type="common">Ginger</name>
    <name type="synonym">Amomum zingiber</name>
    <dbReference type="NCBI Taxonomy" id="94328"/>
    <lineage>
        <taxon>Eukaryota</taxon>
        <taxon>Viridiplantae</taxon>
        <taxon>Streptophyta</taxon>
        <taxon>Embryophyta</taxon>
        <taxon>Tracheophyta</taxon>
        <taxon>Spermatophyta</taxon>
        <taxon>Magnoliopsida</taxon>
        <taxon>Liliopsida</taxon>
        <taxon>Zingiberales</taxon>
        <taxon>Zingiberaceae</taxon>
        <taxon>Zingiber</taxon>
    </lineage>
</organism>
<keyword evidence="9" id="KW-0932">Cytokinin signaling pathway</keyword>
<evidence type="ECO:0000256" key="2">
    <source>
        <dbReference type="ARBA" id="ARBA00002427"/>
    </source>
</evidence>
<dbReference type="SUPFAM" id="SSF55874">
    <property type="entry name" value="ATPase domain of HSP90 chaperone/DNA topoisomerase II/histidine kinase"/>
    <property type="match status" value="1"/>
</dbReference>
<dbReference type="CDD" id="cd00082">
    <property type="entry name" value="HisKA"/>
    <property type="match status" value="1"/>
</dbReference>
<dbReference type="InterPro" id="IPR000836">
    <property type="entry name" value="PRTase_dom"/>
</dbReference>
<evidence type="ECO:0000256" key="11">
    <source>
        <dbReference type="ARBA" id="ARBA00023012"/>
    </source>
</evidence>
<dbReference type="InterPro" id="IPR011006">
    <property type="entry name" value="CheY-like_superfamily"/>
</dbReference>
<dbReference type="InterPro" id="IPR003594">
    <property type="entry name" value="HATPase_dom"/>
</dbReference>
<dbReference type="InterPro" id="IPR042240">
    <property type="entry name" value="CHASE_sf"/>
</dbReference>
<feature type="transmembrane region" description="Helical" evidence="14">
    <location>
        <begin position="120"/>
        <end position="137"/>
    </location>
</feature>
<dbReference type="SMART" id="SM01079">
    <property type="entry name" value="CHASE"/>
    <property type="match status" value="1"/>
</dbReference>
<dbReference type="GO" id="GO:0012505">
    <property type="term" value="C:endomembrane system"/>
    <property type="evidence" value="ECO:0007669"/>
    <property type="project" value="UniProtKB-SubCell"/>
</dbReference>
<feature type="domain" description="Histidine kinase" evidence="15">
    <location>
        <begin position="468"/>
        <end position="756"/>
    </location>
</feature>
<protein>
    <recommendedName>
        <fullName evidence="4">histidine kinase</fullName>
        <ecNumber evidence="4">2.7.13.3</ecNumber>
    </recommendedName>
</protein>
<evidence type="ECO:0000256" key="12">
    <source>
        <dbReference type="ARBA" id="ARBA00023136"/>
    </source>
</evidence>
<evidence type="ECO:0000256" key="4">
    <source>
        <dbReference type="ARBA" id="ARBA00012438"/>
    </source>
</evidence>
<dbReference type="SUPFAM" id="SSF52172">
    <property type="entry name" value="CheY-like"/>
    <property type="match status" value="1"/>
</dbReference>
<dbReference type="CDD" id="cd06223">
    <property type="entry name" value="PRTases_typeI"/>
    <property type="match status" value="1"/>
</dbReference>
<dbReference type="PROSITE" id="PS50839">
    <property type="entry name" value="CHASE"/>
    <property type="match status" value="1"/>
</dbReference>
<dbReference type="InterPro" id="IPR001789">
    <property type="entry name" value="Sig_transdc_resp-reg_receiver"/>
</dbReference>
<keyword evidence="19" id="KW-1185">Reference proteome</keyword>
<evidence type="ECO:0000256" key="8">
    <source>
        <dbReference type="ARBA" id="ARBA00022777"/>
    </source>
</evidence>
<dbReference type="PANTHER" id="PTHR43719:SF77">
    <property type="entry name" value="HISTIDINE KINASE 4-RELATED"/>
    <property type="match status" value="1"/>
</dbReference>
<dbReference type="AlphaFoldDB" id="A0A8J5LLN6"/>
<evidence type="ECO:0000256" key="10">
    <source>
        <dbReference type="ARBA" id="ARBA00022989"/>
    </source>
</evidence>
<dbReference type="Gene3D" id="6.10.250.1190">
    <property type="match status" value="1"/>
</dbReference>
<dbReference type="GO" id="GO:0005634">
    <property type="term" value="C:nucleus"/>
    <property type="evidence" value="ECO:0007669"/>
    <property type="project" value="TreeGrafter"/>
</dbReference>
<keyword evidence="6" id="KW-0808">Transferase</keyword>
<dbReference type="InterPro" id="IPR005467">
    <property type="entry name" value="His_kinase_dom"/>
</dbReference>
<evidence type="ECO:0000259" key="17">
    <source>
        <dbReference type="PROSITE" id="PS50839"/>
    </source>
</evidence>
<dbReference type="SMART" id="SM00387">
    <property type="entry name" value="HATPase_c"/>
    <property type="match status" value="1"/>
</dbReference>
<accession>A0A8J5LLN6</accession>
<evidence type="ECO:0000256" key="6">
    <source>
        <dbReference type="ARBA" id="ARBA00022679"/>
    </source>
</evidence>
<dbReference type="InterPro" id="IPR050956">
    <property type="entry name" value="2C_system_His_kinase"/>
</dbReference>
<comment type="function">
    <text evidence="2">Cytokinin receptor related to bacterial two-component regulators. Functions as a histidine kinase and transmits the stress signal to a downstream MAPK cascade.</text>
</comment>
<dbReference type="EC" id="2.7.13.3" evidence="4"/>
<dbReference type="GO" id="GO:0000155">
    <property type="term" value="F:phosphorelay sensor kinase activity"/>
    <property type="evidence" value="ECO:0007669"/>
    <property type="project" value="InterPro"/>
</dbReference>
<comment type="caution">
    <text evidence="18">The sequence shown here is derived from an EMBL/GenBank/DDBJ whole genome shotgun (WGS) entry which is preliminary data.</text>
</comment>
<dbReference type="InterPro" id="IPR056839">
    <property type="entry name" value="Receiver_AHK4/CRE1_1st"/>
</dbReference>
<evidence type="ECO:0000259" key="16">
    <source>
        <dbReference type="PROSITE" id="PS50110"/>
    </source>
</evidence>
<dbReference type="InterPro" id="IPR036890">
    <property type="entry name" value="HATPase_C_sf"/>
</dbReference>
<dbReference type="InterPro" id="IPR003661">
    <property type="entry name" value="HisK_dim/P_dom"/>
</dbReference>
<dbReference type="Gene3D" id="3.30.450.350">
    <property type="entry name" value="CHASE domain"/>
    <property type="match status" value="1"/>
</dbReference>
<dbReference type="CDD" id="cd16922">
    <property type="entry name" value="HATPase_EvgS-ArcB-TorS-like"/>
    <property type="match status" value="1"/>
</dbReference>
<dbReference type="PRINTS" id="PR00344">
    <property type="entry name" value="BCTRLSENSOR"/>
</dbReference>
<evidence type="ECO:0000256" key="5">
    <source>
        <dbReference type="ARBA" id="ARBA00022553"/>
    </source>
</evidence>
<feature type="transmembrane region" description="Helical" evidence="14">
    <location>
        <begin position="409"/>
        <end position="435"/>
    </location>
</feature>
<dbReference type="FunFam" id="1.10.287.130:FF:000015">
    <property type="entry name" value="Histidine kinase 4"/>
    <property type="match status" value="1"/>
</dbReference>
<dbReference type="Pfam" id="PF24896">
    <property type="entry name" value="Receiver_CRE1"/>
    <property type="match status" value="1"/>
</dbReference>
<dbReference type="InterPro" id="IPR036097">
    <property type="entry name" value="HisK_dim/P_sf"/>
</dbReference>
<evidence type="ECO:0000256" key="7">
    <source>
        <dbReference type="ARBA" id="ARBA00022692"/>
    </source>
</evidence>
<feature type="domain" description="Response regulatory" evidence="16">
    <location>
        <begin position="929"/>
        <end position="1061"/>
    </location>
</feature>
<dbReference type="Proteomes" id="UP000734854">
    <property type="component" value="Unassembled WGS sequence"/>
</dbReference>